<dbReference type="OrthoDB" id="9805924at2"/>
<keyword evidence="4" id="KW-0689">Ribosomal protein</keyword>
<dbReference type="RefSeq" id="WP_074828421.1">
    <property type="nucleotide sequence ID" value="NZ_FOAT01000001.1"/>
</dbReference>
<evidence type="ECO:0000313" key="4">
    <source>
        <dbReference type="EMBL" id="SEK24215.1"/>
    </source>
</evidence>
<name>A0A1H7FLJ5_RUMAL</name>
<protein>
    <submittedName>
        <fullName evidence="4">Ribosomal protein S18 acetylase RimI</fullName>
    </submittedName>
</protein>
<keyword evidence="4" id="KW-0687">Ribonucleoprotein</keyword>
<dbReference type="Proteomes" id="UP000186015">
    <property type="component" value="Unassembled WGS sequence"/>
</dbReference>
<dbReference type="PANTHER" id="PTHR10545:SF29">
    <property type="entry name" value="GH14572P-RELATED"/>
    <property type="match status" value="1"/>
</dbReference>
<dbReference type="PANTHER" id="PTHR10545">
    <property type="entry name" value="DIAMINE N-ACETYLTRANSFERASE"/>
    <property type="match status" value="1"/>
</dbReference>
<dbReference type="GO" id="GO:0005840">
    <property type="term" value="C:ribosome"/>
    <property type="evidence" value="ECO:0007669"/>
    <property type="project" value="UniProtKB-KW"/>
</dbReference>
<dbReference type="PROSITE" id="PS51186">
    <property type="entry name" value="GNAT"/>
    <property type="match status" value="1"/>
</dbReference>
<reference evidence="4 5" key="1">
    <citation type="submission" date="2016-10" db="EMBL/GenBank/DDBJ databases">
        <authorList>
            <person name="de Groot N.N."/>
        </authorList>
    </citation>
    <scope>NUCLEOTIDE SEQUENCE [LARGE SCALE GENOMIC DNA]</scope>
    <source>
        <strain evidence="4 5">KH2T6</strain>
    </source>
</reference>
<keyword evidence="1" id="KW-0808">Transferase</keyword>
<sequence>MPNTVRLAEEKDIPAVIELLKQVNRVHHDGRPDLFKLATKYTEDELRNIFADKNTPVFVCTDSSERVVGHGFCVFQRPQNTRLLTDIVTLYIDDICVDETARGQQVGRMIYEHIVAYARECGCYNVTLNVWNCNPSAMKFYEKLGLVPYKVGMEKIL</sequence>
<evidence type="ECO:0000313" key="5">
    <source>
        <dbReference type="Proteomes" id="UP000186015"/>
    </source>
</evidence>
<proteinExistence type="predicted"/>
<dbReference type="EMBL" id="FOAT01000001">
    <property type="protein sequence ID" value="SEK24215.1"/>
    <property type="molecule type" value="Genomic_DNA"/>
</dbReference>
<dbReference type="AlphaFoldDB" id="A0A1H7FLJ5"/>
<dbReference type="Gene3D" id="3.40.630.30">
    <property type="match status" value="1"/>
</dbReference>
<accession>A0A1H7FLJ5</accession>
<organism evidence="4 5">
    <name type="scientific">Ruminococcus albus</name>
    <dbReference type="NCBI Taxonomy" id="1264"/>
    <lineage>
        <taxon>Bacteria</taxon>
        <taxon>Bacillati</taxon>
        <taxon>Bacillota</taxon>
        <taxon>Clostridia</taxon>
        <taxon>Eubacteriales</taxon>
        <taxon>Oscillospiraceae</taxon>
        <taxon>Ruminococcus</taxon>
    </lineage>
</organism>
<dbReference type="SUPFAM" id="SSF55729">
    <property type="entry name" value="Acyl-CoA N-acyltransferases (Nat)"/>
    <property type="match status" value="1"/>
</dbReference>
<dbReference type="InterPro" id="IPR000182">
    <property type="entry name" value="GNAT_dom"/>
</dbReference>
<evidence type="ECO:0000256" key="2">
    <source>
        <dbReference type="ARBA" id="ARBA00023315"/>
    </source>
</evidence>
<dbReference type="CDD" id="cd04301">
    <property type="entry name" value="NAT_SF"/>
    <property type="match status" value="1"/>
</dbReference>
<gene>
    <name evidence="4" type="ORF">SAMN05216469_101227</name>
</gene>
<feature type="domain" description="N-acetyltransferase" evidence="3">
    <location>
        <begin position="3"/>
        <end position="157"/>
    </location>
</feature>
<evidence type="ECO:0000256" key="1">
    <source>
        <dbReference type="ARBA" id="ARBA00022679"/>
    </source>
</evidence>
<dbReference type="InterPro" id="IPR016181">
    <property type="entry name" value="Acyl_CoA_acyltransferase"/>
</dbReference>
<dbReference type="Pfam" id="PF00583">
    <property type="entry name" value="Acetyltransf_1"/>
    <property type="match status" value="1"/>
</dbReference>
<dbReference type="InterPro" id="IPR051016">
    <property type="entry name" value="Diverse_Substrate_AcTransf"/>
</dbReference>
<dbReference type="GO" id="GO:0008080">
    <property type="term" value="F:N-acetyltransferase activity"/>
    <property type="evidence" value="ECO:0007669"/>
    <property type="project" value="UniProtKB-ARBA"/>
</dbReference>
<evidence type="ECO:0000259" key="3">
    <source>
        <dbReference type="PROSITE" id="PS51186"/>
    </source>
</evidence>
<keyword evidence="2" id="KW-0012">Acyltransferase</keyword>